<feature type="transmembrane region" description="Helical" evidence="1">
    <location>
        <begin position="373"/>
        <end position="391"/>
    </location>
</feature>
<feature type="transmembrane region" description="Helical" evidence="1">
    <location>
        <begin position="111"/>
        <end position="131"/>
    </location>
</feature>
<dbReference type="AlphaFoldDB" id="A0A127FBE8"/>
<feature type="transmembrane region" description="Helical" evidence="1">
    <location>
        <begin position="403"/>
        <end position="427"/>
    </location>
</feature>
<dbReference type="Proteomes" id="UP000070250">
    <property type="component" value="Chromosome"/>
</dbReference>
<name>A0A127FBE8_STEDE</name>
<reference evidence="2 3" key="1">
    <citation type="submission" date="2015-06" db="EMBL/GenBank/DDBJ databases">
        <title>A Comprehensive Approach to Explore the Metabolic and Phylogenetic Diversity of Bacterial Steroid Degradation in the Environment: Testosterone as an Example.</title>
        <authorList>
            <person name="Yang F.-C."/>
            <person name="Chen Y.-L."/>
            <person name="Yu C.-P."/>
            <person name="Tang S.-L."/>
            <person name="Wang P.-H."/>
            <person name="Ismail W."/>
            <person name="Wang C.-H."/>
            <person name="Yang C.-Y."/>
            <person name="Chiang Y.-R."/>
        </authorList>
    </citation>
    <scope>NUCLEOTIDE SEQUENCE [LARGE SCALE GENOMIC DNA]</scope>
    <source>
        <strain evidence="2 3">DSM 18526</strain>
    </source>
</reference>
<dbReference type="RefSeq" id="WP_066921378.1">
    <property type="nucleotide sequence ID" value="NZ_CP011971.1"/>
</dbReference>
<dbReference type="GO" id="GO:0004129">
    <property type="term" value="F:cytochrome-c oxidase activity"/>
    <property type="evidence" value="ECO:0007669"/>
    <property type="project" value="InterPro"/>
</dbReference>
<feature type="transmembrane region" description="Helical" evidence="1">
    <location>
        <begin position="82"/>
        <end position="104"/>
    </location>
</feature>
<feature type="transmembrane region" description="Helical" evidence="1">
    <location>
        <begin position="231"/>
        <end position="251"/>
    </location>
</feature>
<evidence type="ECO:0000313" key="3">
    <source>
        <dbReference type="Proteomes" id="UP000070250"/>
    </source>
</evidence>
<dbReference type="STRING" id="465721.ACG33_11630"/>
<keyword evidence="1" id="KW-1133">Transmembrane helix</keyword>
<accession>A0A127FBE8</accession>
<feature type="transmembrane region" description="Helical" evidence="1">
    <location>
        <begin position="263"/>
        <end position="282"/>
    </location>
</feature>
<feature type="transmembrane region" description="Helical" evidence="1">
    <location>
        <begin position="190"/>
        <end position="211"/>
    </location>
</feature>
<dbReference type="OrthoDB" id="11275at2"/>
<keyword evidence="1" id="KW-0472">Membrane</keyword>
<dbReference type="GO" id="GO:0020037">
    <property type="term" value="F:heme binding"/>
    <property type="evidence" value="ECO:0007669"/>
    <property type="project" value="InterPro"/>
</dbReference>
<organism evidence="2 3">
    <name type="scientific">Steroidobacter denitrificans</name>
    <dbReference type="NCBI Taxonomy" id="465721"/>
    <lineage>
        <taxon>Bacteria</taxon>
        <taxon>Pseudomonadati</taxon>
        <taxon>Pseudomonadota</taxon>
        <taxon>Gammaproteobacteria</taxon>
        <taxon>Steroidobacterales</taxon>
        <taxon>Steroidobacteraceae</taxon>
        <taxon>Steroidobacter</taxon>
    </lineage>
</organism>
<dbReference type="SUPFAM" id="SSF81442">
    <property type="entry name" value="Cytochrome c oxidase subunit I-like"/>
    <property type="match status" value="1"/>
</dbReference>
<dbReference type="EMBL" id="CP011971">
    <property type="protein sequence ID" value="AMN47736.1"/>
    <property type="molecule type" value="Genomic_DNA"/>
</dbReference>
<protein>
    <submittedName>
        <fullName evidence="2">Cytochrome C oxidase subunit I</fullName>
    </submittedName>
</protein>
<dbReference type="Gene3D" id="1.20.210.10">
    <property type="entry name" value="Cytochrome c oxidase-like, subunit I domain"/>
    <property type="match status" value="1"/>
</dbReference>
<dbReference type="Pfam" id="PF00115">
    <property type="entry name" value="COX1"/>
    <property type="match status" value="1"/>
</dbReference>
<feature type="transmembrane region" description="Helical" evidence="1">
    <location>
        <begin position="42"/>
        <end position="62"/>
    </location>
</feature>
<evidence type="ECO:0000256" key="1">
    <source>
        <dbReference type="SAM" id="Phobius"/>
    </source>
</evidence>
<dbReference type="PATRIC" id="fig|465721.4.peg.2481"/>
<keyword evidence="1" id="KW-0812">Transmembrane</keyword>
<feature type="transmembrane region" description="Helical" evidence="1">
    <location>
        <begin position="302"/>
        <end position="321"/>
    </location>
</feature>
<dbReference type="InterPro" id="IPR036927">
    <property type="entry name" value="Cyt_c_oxase-like_su1_sf"/>
</dbReference>
<feature type="transmembrane region" description="Helical" evidence="1">
    <location>
        <begin position="342"/>
        <end position="361"/>
    </location>
</feature>
<dbReference type="GO" id="GO:0016020">
    <property type="term" value="C:membrane"/>
    <property type="evidence" value="ECO:0007669"/>
    <property type="project" value="InterPro"/>
</dbReference>
<proteinExistence type="predicted"/>
<gene>
    <name evidence="2" type="ORF">ACG33_11630</name>
</gene>
<feature type="transmembrane region" description="Helical" evidence="1">
    <location>
        <begin position="447"/>
        <end position="473"/>
    </location>
</feature>
<dbReference type="KEGG" id="sdf:ACG33_11630"/>
<dbReference type="InterPro" id="IPR000883">
    <property type="entry name" value="Cyt_C_Oxase_1"/>
</dbReference>
<feature type="transmembrane region" description="Helical" evidence="1">
    <location>
        <begin position="151"/>
        <end position="169"/>
    </location>
</feature>
<dbReference type="GO" id="GO:0009060">
    <property type="term" value="P:aerobic respiration"/>
    <property type="evidence" value="ECO:0007669"/>
    <property type="project" value="InterPro"/>
</dbReference>
<keyword evidence="3" id="KW-1185">Reference proteome</keyword>
<sequence>MNTTAGTSIDLAMHDVRPNAASFDDYLLVIPEGAQRTLARSWLWLGLLALIGAGLFSVLLVLSRTPVINEWFPVVDFFRVALVVHVDLSVLVWFVALAGLLWSINGSERGLAWAWFALALCTAGAVLMSLAPFFGRGEAIMANYIPVLDDGWFITGLVVFAAGGAMLVLRSLFTAPKLGVTFDGGGALRFGLNASVVSTAVALLAFGWSYLTMPAGLDGKPYYEILFWGGGHALQFTWTLLMLAGWLWLASASGARVPLSPRVTLLMFALALVSVFITPYAYLSHDIASVEHRDLHTWAMRFGGGVAILPVSLAVVIALAADAASRRKTRPAASAAQAPLRAALVSSVLLFAAGGVIGMFISGNNVRIPAHYHGSIVGVTLALMGLVYHLLPQLGYRTVSGRLAVLQPLIYGAGQLMHIIGLVWSGGYGVQRKVAGAEQVLRSTGEVVGMGLMGLGGLIAIIGGLLFIVVVAGSMRRRNVRQMEQAS</sequence>
<evidence type="ECO:0000313" key="2">
    <source>
        <dbReference type="EMBL" id="AMN47736.1"/>
    </source>
</evidence>